<dbReference type="KEGG" id="vg:54988657"/>
<dbReference type="GO" id="GO:0008962">
    <property type="term" value="F:phosphatidylglycerophosphatase activity"/>
    <property type="evidence" value="ECO:0007669"/>
    <property type="project" value="InterPro"/>
</dbReference>
<dbReference type="EMBL" id="MG765277">
    <property type="protein sequence ID" value="AUV59928.1"/>
    <property type="molecule type" value="Genomic_DNA"/>
</dbReference>
<proteinExistence type="predicted"/>
<dbReference type="InterPro" id="IPR026038">
    <property type="entry name" value="Put_PGPase"/>
</dbReference>
<dbReference type="InterPro" id="IPR007686">
    <property type="entry name" value="YutG/PgpA"/>
</dbReference>
<dbReference type="PIRSF" id="PIRSF019587">
    <property type="entry name" value="PGPase"/>
    <property type="match status" value="1"/>
</dbReference>
<dbReference type="RefSeq" id="YP_009798212.1">
    <property type="nucleotide sequence ID" value="NC_047924.1"/>
</dbReference>
<sequence length="164" mass="17904">MDRGMKYPDSKAYKFVVGRLSELGVSLNDMADIAYQLEYKYIPTLTVDECLTAVTTVMHKRDILNLAMTGLELDRLAQDNLIKEPLLSIIRNDLGVFAVDEVLGVSISQLYGLIGVSSFGMVDKVKTGVIKDLDTDDTRINTFVDDLVGAIASAAAAKVTHDNS</sequence>
<name>A0A2K9VCI2_9CAUD</name>
<dbReference type="Proteomes" id="UP000241463">
    <property type="component" value="Segment"/>
</dbReference>
<dbReference type="GO" id="GO:0006629">
    <property type="term" value="P:lipid metabolic process"/>
    <property type="evidence" value="ECO:0007669"/>
    <property type="project" value="InterPro"/>
</dbReference>
<reference evidence="2 3" key="1">
    <citation type="submission" date="2018-01" db="EMBL/GenBank/DDBJ databases">
        <title>Lactobacillus phages that infect wine-derived L. plantarum strains.</title>
        <authorList>
            <person name="Kyrkou I."/>
            <person name="Hestbjerg Hansen L."/>
        </authorList>
    </citation>
    <scope>NUCLEOTIDE SEQUENCE [LARGE SCALE GENOMIC DNA]</scope>
</reference>
<evidence type="ECO:0000259" key="1">
    <source>
        <dbReference type="Pfam" id="PF04608"/>
    </source>
</evidence>
<protein>
    <submittedName>
        <fullName evidence="2">Low temperature requirement C protein</fullName>
    </submittedName>
</protein>
<dbReference type="SUPFAM" id="SSF101307">
    <property type="entry name" value="YutG-like"/>
    <property type="match status" value="1"/>
</dbReference>
<dbReference type="Pfam" id="PF04608">
    <property type="entry name" value="PgpA"/>
    <property type="match status" value="1"/>
</dbReference>
<evidence type="ECO:0000313" key="2">
    <source>
        <dbReference type="EMBL" id="AUV59928.1"/>
    </source>
</evidence>
<dbReference type="InterPro" id="IPR036681">
    <property type="entry name" value="PgpA-like_sf"/>
</dbReference>
<accession>A0A2K9VCI2</accession>
<dbReference type="GeneID" id="54988657"/>
<dbReference type="Gene3D" id="1.10.3760.10">
    <property type="entry name" value="PgpA-like"/>
    <property type="match status" value="1"/>
</dbReference>
<feature type="domain" description="YutG/PgpA" evidence="1">
    <location>
        <begin position="53"/>
        <end position="159"/>
    </location>
</feature>
<evidence type="ECO:0000313" key="3">
    <source>
        <dbReference type="Proteomes" id="UP000241463"/>
    </source>
</evidence>
<keyword evidence="3" id="KW-1185">Reference proteome</keyword>
<organism evidence="2 3">
    <name type="scientific">Lactobacillus phage Bacchae</name>
    <dbReference type="NCBI Taxonomy" id="2079429"/>
    <lineage>
        <taxon>Viruses</taxon>
        <taxon>Duplodnaviria</taxon>
        <taxon>Heunggongvirae</taxon>
        <taxon>Uroviricota</taxon>
        <taxon>Caudoviricetes</taxon>
        <taxon>Herelleviridae</taxon>
        <taxon>Harbinvirus</taxon>
        <taxon>Harbinvirus bacchae</taxon>
    </lineage>
</organism>